<evidence type="ECO:0000256" key="3">
    <source>
        <dbReference type="SAM" id="MobiDB-lite"/>
    </source>
</evidence>
<sequence>MKPLLFTTIAAVLLVGCGESQKSAPALETKPVEPVAEAVQPEPPTAKPPDISIREAVKAGNIEAVKQHLDAGADVNAKGKYGRTPLHYAATRGLKKIIELLIAKGADVNTKIEVGDYKGQTPLDGATQWNHPETADLLRKHGGKTSEELKAEGK</sequence>
<name>A0A381VKE7_9ZZZZ</name>
<evidence type="ECO:0000256" key="2">
    <source>
        <dbReference type="ARBA" id="ARBA00023043"/>
    </source>
</evidence>
<keyword evidence="2" id="KW-0040">ANK repeat</keyword>
<gene>
    <name evidence="4" type="ORF">METZ01_LOCUS93660</name>
</gene>
<dbReference type="PANTHER" id="PTHR24171">
    <property type="entry name" value="ANKYRIN REPEAT DOMAIN-CONTAINING PROTEIN 39-RELATED"/>
    <property type="match status" value="1"/>
</dbReference>
<reference evidence="4" key="1">
    <citation type="submission" date="2018-05" db="EMBL/GenBank/DDBJ databases">
        <authorList>
            <person name="Lanie J.A."/>
            <person name="Ng W.-L."/>
            <person name="Kazmierczak K.M."/>
            <person name="Andrzejewski T.M."/>
            <person name="Davidsen T.M."/>
            <person name="Wayne K.J."/>
            <person name="Tettelin H."/>
            <person name="Glass J.I."/>
            <person name="Rusch D."/>
            <person name="Podicherti R."/>
            <person name="Tsui H.-C.T."/>
            <person name="Winkler M.E."/>
        </authorList>
    </citation>
    <scope>NUCLEOTIDE SEQUENCE</scope>
</reference>
<evidence type="ECO:0000256" key="1">
    <source>
        <dbReference type="ARBA" id="ARBA00022737"/>
    </source>
</evidence>
<dbReference type="Gene3D" id="1.25.40.20">
    <property type="entry name" value="Ankyrin repeat-containing domain"/>
    <property type="match status" value="1"/>
</dbReference>
<dbReference type="PROSITE" id="PS51257">
    <property type="entry name" value="PROKAR_LIPOPROTEIN"/>
    <property type="match status" value="1"/>
</dbReference>
<protein>
    <submittedName>
        <fullName evidence="4">Uncharacterized protein</fullName>
    </submittedName>
</protein>
<accession>A0A381VKE7</accession>
<keyword evidence="1" id="KW-0677">Repeat</keyword>
<organism evidence="4">
    <name type="scientific">marine metagenome</name>
    <dbReference type="NCBI Taxonomy" id="408172"/>
    <lineage>
        <taxon>unclassified sequences</taxon>
        <taxon>metagenomes</taxon>
        <taxon>ecological metagenomes</taxon>
    </lineage>
</organism>
<dbReference type="PROSITE" id="PS50297">
    <property type="entry name" value="ANK_REP_REGION"/>
    <property type="match status" value="1"/>
</dbReference>
<dbReference type="InterPro" id="IPR036770">
    <property type="entry name" value="Ankyrin_rpt-contain_sf"/>
</dbReference>
<feature type="region of interest" description="Disordered" evidence="3">
    <location>
        <begin position="24"/>
        <end position="50"/>
    </location>
</feature>
<dbReference type="Pfam" id="PF12796">
    <property type="entry name" value="Ank_2"/>
    <property type="match status" value="1"/>
</dbReference>
<dbReference type="SUPFAM" id="SSF48403">
    <property type="entry name" value="Ankyrin repeat"/>
    <property type="match status" value="1"/>
</dbReference>
<dbReference type="SMART" id="SM00248">
    <property type="entry name" value="ANK"/>
    <property type="match status" value="3"/>
</dbReference>
<dbReference type="EMBL" id="UINC01009083">
    <property type="protein sequence ID" value="SVA40806.1"/>
    <property type="molecule type" value="Genomic_DNA"/>
</dbReference>
<evidence type="ECO:0000313" key="4">
    <source>
        <dbReference type="EMBL" id="SVA40806.1"/>
    </source>
</evidence>
<dbReference type="AlphaFoldDB" id="A0A381VKE7"/>
<dbReference type="PROSITE" id="PS50088">
    <property type="entry name" value="ANK_REPEAT"/>
    <property type="match status" value="1"/>
</dbReference>
<dbReference type="InterPro" id="IPR002110">
    <property type="entry name" value="Ankyrin_rpt"/>
</dbReference>
<proteinExistence type="predicted"/>